<dbReference type="PROSITE" id="PS50042">
    <property type="entry name" value="CNMP_BINDING_3"/>
    <property type="match status" value="1"/>
</dbReference>
<dbReference type="Gene3D" id="2.60.120.10">
    <property type="entry name" value="Jelly Rolls"/>
    <property type="match status" value="1"/>
</dbReference>
<dbReference type="InterPro" id="IPR018490">
    <property type="entry name" value="cNMP-bd_dom_sf"/>
</dbReference>
<dbReference type="InterPro" id="IPR000595">
    <property type="entry name" value="cNMP-bd_dom"/>
</dbReference>
<dbReference type="Pfam" id="PF00027">
    <property type="entry name" value="cNMP_binding"/>
    <property type="match status" value="1"/>
</dbReference>
<sequence>MSRTGILAALSAGQERQLMDLAHEVSFPVRTRLFEEGGEADRFWIVRTGTVDLDLRVPGRRPAVADSVGPGGLLGWSWLCRPHEWHLGAEAAGPVRAREFEAAAVRDLCRRDPLLGHALLASVAEVIGRRLRAARARLLDH</sequence>
<evidence type="ECO:0000313" key="3">
    <source>
        <dbReference type="Proteomes" id="UP001500879"/>
    </source>
</evidence>
<accession>A0ABP3IVB4</accession>
<gene>
    <name evidence="2" type="ORF">GCM10010357_53200</name>
</gene>
<name>A0ABP3IVB4_9ACTN</name>
<comment type="caution">
    <text evidence="2">The sequence shown here is derived from an EMBL/GenBank/DDBJ whole genome shotgun (WGS) entry which is preliminary data.</text>
</comment>
<protein>
    <submittedName>
        <fullName evidence="2">Cyclic nucleotide-binding domain-containing protein</fullName>
    </submittedName>
</protein>
<feature type="domain" description="Cyclic nucleotide-binding" evidence="1">
    <location>
        <begin position="6"/>
        <end position="75"/>
    </location>
</feature>
<dbReference type="SMART" id="SM00100">
    <property type="entry name" value="cNMP"/>
    <property type="match status" value="1"/>
</dbReference>
<dbReference type="InterPro" id="IPR014710">
    <property type="entry name" value="RmlC-like_jellyroll"/>
</dbReference>
<dbReference type="SUPFAM" id="SSF51206">
    <property type="entry name" value="cAMP-binding domain-like"/>
    <property type="match status" value="1"/>
</dbReference>
<dbReference type="RefSeq" id="WP_344029340.1">
    <property type="nucleotide sequence ID" value="NZ_BAAABX010000056.1"/>
</dbReference>
<dbReference type="EMBL" id="BAAABX010000056">
    <property type="protein sequence ID" value="GAA0425026.1"/>
    <property type="molecule type" value="Genomic_DNA"/>
</dbReference>
<reference evidence="3" key="1">
    <citation type="journal article" date="2019" name="Int. J. Syst. Evol. Microbiol.">
        <title>The Global Catalogue of Microorganisms (GCM) 10K type strain sequencing project: providing services to taxonomists for standard genome sequencing and annotation.</title>
        <authorList>
            <consortium name="The Broad Institute Genomics Platform"/>
            <consortium name="The Broad Institute Genome Sequencing Center for Infectious Disease"/>
            <person name="Wu L."/>
            <person name="Ma J."/>
        </authorList>
    </citation>
    <scope>NUCLEOTIDE SEQUENCE [LARGE SCALE GENOMIC DNA]</scope>
    <source>
        <strain evidence="3">JCM 4788</strain>
    </source>
</reference>
<keyword evidence="3" id="KW-1185">Reference proteome</keyword>
<evidence type="ECO:0000259" key="1">
    <source>
        <dbReference type="PROSITE" id="PS50042"/>
    </source>
</evidence>
<dbReference type="CDD" id="cd00038">
    <property type="entry name" value="CAP_ED"/>
    <property type="match status" value="1"/>
</dbReference>
<evidence type="ECO:0000313" key="2">
    <source>
        <dbReference type="EMBL" id="GAA0425026.1"/>
    </source>
</evidence>
<organism evidence="2 3">
    <name type="scientific">Streptomyces luteireticuli</name>
    <dbReference type="NCBI Taxonomy" id="173858"/>
    <lineage>
        <taxon>Bacteria</taxon>
        <taxon>Bacillati</taxon>
        <taxon>Actinomycetota</taxon>
        <taxon>Actinomycetes</taxon>
        <taxon>Kitasatosporales</taxon>
        <taxon>Streptomycetaceae</taxon>
        <taxon>Streptomyces</taxon>
    </lineage>
</organism>
<dbReference type="Proteomes" id="UP001500879">
    <property type="component" value="Unassembled WGS sequence"/>
</dbReference>
<proteinExistence type="predicted"/>